<protein>
    <submittedName>
        <fullName evidence="2">Uncharacterized protein</fullName>
    </submittedName>
</protein>
<feature type="compositionally biased region" description="Basic and acidic residues" evidence="1">
    <location>
        <begin position="106"/>
        <end position="125"/>
    </location>
</feature>
<sequence length="430" mass="48091">MMAGWNLLGKMAERGRRWSFVMDMTQNGPTPEGEKEERWGCRVTHLKSTATSEITGLFRRYSSASCKLSLTKSGKFHQKTMHRFPAHSVVEAVQGKAPASLLADTREVRRAGESEREREREKVSRDVSGPVSCERRFTSGVGEKACRLVWSRTAVAMATVRVQGGYPLPRSSFHHLLHPPRYQSITGTARSLASQGNLPFPPGPSPDAEFNPRARFGAPRSLALQQIAWNTLGLGDTPSTSPILEIVSTPHHNSVGKRHGEEDPLNIIVFLFTTLMRAKLGLVSRACAPFLSVPRLLMHSPISITSQWFCTCLPQRRTGGVDRVLARGKHGGRSYWPGGFPPPHPRTIPFLPVHAFTRLRPRCKTPANTYQQVSKQPGWIPRSHFPQTMCYPMWVIEVKMERRRNEGAGKREIPEETLRSVGSYDTIPTC</sequence>
<evidence type="ECO:0000256" key="1">
    <source>
        <dbReference type="SAM" id="MobiDB-lite"/>
    </source>
</evidence>
<reference evidence="2 3" key="1">
    <citation type="submission" date="2023-02" db="EMBL/GenBank/DDBJ databases">
        <title>LHISI_Scaffold_Assembly.</title>
        <authorList>
            <person name="Stuart O.P."/>
            <person name="Cleave R."/>
            <person name="Magrath M.J.L."/>
            <person name="Mikheyev A.S."/>
        </authorList>
    </citation>
    <scope>NUCLEOTIDE SEQUENCE [LARGE SCALE GENOMIC DNA]</scope>
    <source>
        <strain evidence="2">Daus_M_001</strain>
        <tissue evidence="2">Leg muscle</tissue>
    </source>
</reference>
<accession>A0ABQ9HWI3</accession>
<feature type="region of interest" description="Disordered" evidence="1">
    <location>
        <begin position="106"/>
        <end position="126"/>
    </location>
</feature>
<dbReference type="Proteomes" id="UP001159363">
    <property type="component" value="Chromosome 3"/>
</dbReference>
<proteinExistence type="predicted"/>
<evidence type="ECO:0000313" key="3">
    <source>
        <dbReference type="Proteomes" id="UP001159363"/>
    </source>
</evidence>
<comment type="caution">
    <text evidence="2">The sequence shown here is derived from an EMBL/GenBank/DDBJ whole genome shotgun (WGS) entry which is preliminary data.</text>
</comment>
<organism evidence="2 3">
    <name type="scientific">Dryococelus australis</name>
    <dbReference type="NCBI Taxonomy" id="614101"/>
    <lineage>
        <taxon>Eukaryota</taxon>
        <taxon>Metazoa</taxon>
        <taxon>Ecdysozoa</taxon>
        <taxon>Arthropoda</taxon>
        <taxon>Hexapoda</taxon>
        <taxon>Insecta</taxon>
        <taxon>Pterygota</taxon>
        <taxon>Neoptera</taxon>
        <taxon>Polyneoptera</taxon>
        <taxon>Phasmatodea</taxon>
        <taxon>Verophasmatodea</taxon>
        <taxon>Anareolatae</taxon>
        <taxon>Phasmatidae</taxon>
        <taxon>Eurycanthinae</taxon>
        <taxon>Dryococelus</taxon>
    </lineage>
</organism>
<evidence type="ECO:0000313" key="2">
    <source>
        <dbReference type="EMBL" id="KAJ8888444.1"/>
    </source>
</evidence>
<name>A0ABQ9HWI3_9NEOP</name>
<gene>
    <name evidence="2" type="ORF">PR048_007934</name>
</gene>
<dbReference type="EMBL" id="JARBHB010000003">
    <property type="protein sequence ID" value="KAJ8888444.1"/>
    <property type="molecule type" value="Genomic_DNA"/>
</dbReference>
<keyword evidence="3" id="KW-1185">Reference proteome</keyword>